<keyword evidence="3" id="KW-1185">Reference proteome</keyword>
<keyword evidence="1" id="KW-0472">Membrane</keyword>
<evidence type="ECO:0000313" key="3">
    <source>
        <dbReference type="Proteomes" id="UP001382455"/>
    </source>
</evidence>
<evidence type="ECO:0000256" key="1">
    <source>
        <dbReference type="SAM" id="Phobius"/>
    </source>
</evidence>
<evidence type="ECO:0000313" key="2">
    <source>
        <dbReference type="EMBL" id="MEI4549034.1"/>
    </source>
</evidence>
<keyword evidence="1" id="KW-0812">Transmembrane</keyword>
<accession>A0ABU8EPY4</accession>
<keyword evidence="1" id="KW-1133">Transmembrane helix</keyword>
<dbReference type="Proteomes" id="UP001382455">
    <property type="component" value="Unassembled WGS sequence"/>
</dbReference>
<name>A0ABU8EPY4_9GAMM</name>
<dbReference type="EMBL" id="JBAWKS010000001">
    <property type="protein sequence ID" value="MEI4549034.1"/>
    <property type="molecule type" value="Genomic_DNA"/>
</dbReference>
<feature type="transmembrane region" description="Helical" evidence="1">
    <location>
        <begin position="6"/>
        <end position="24"/>
    </location>
</feature>
<organism evidence="2 3">
    <name type="scientific">Pseudoalteromonas spongiae</name>
    <dbReference type="NCBI Taxonomy" id="298657"/>
    <lineage>
        <taxon>Bacteria</taxon>
        <taxon>Pseudomonadati</taxon>
        <taxon>Pseudomonadota</taxon>
        <taxon>Gammaproteobacteria</taxon>
        <taxon>Alteromonadales</taxon>
        <taxon>Pseudoalteromonadaceae</taxon>
        <taxon>Pseudoalteromonas</taxon>
    </lineage>
</organism>
<sequence>MYLTYIILAFIFGIVIGIAIAQFSKELKHFVTKLYKAWTFKHKAIHPYKPQEKE</sequence>
<reference evidence="2 3" key="1">
    <citation type="submission" date="2023-12" db="EMBL/GenBank/DDBJ databases">
        <title>Friends and Foes: Symbiotic and Algicidal bacterial influence on Karenia brevis blooms.</title>
        <authorList>
            <person name="Fei C."/>
            <person name="Mohamed A.R."/>
            <person name="Booker A."/>
            <person name="Arshad M."/>
            <person name="Klass S."/>
            <person name="Ahn S."/>
            <person name="Gilbert P.M."/>
            <person name="Heil C.A."/>
            <person name="Martinez J.M."/>
            <person name="Amin S.A."/>
        </authorList>
    </citation>
    <scope>NUCLEOTIDE SEQUENCE [LARGE SCALE GENOMIC DNA]</scope>
    <source>
        <strain evidence="2 3">CE15</strain>
    </source>
</reference>
<dbReference type="RefSeq" id="WP_158523435.1">
    <property type="nucleotide sequence ID" value="NZ_JBAWKS010000001.1"/>
</dbReference>
<comment type="caution">
    <text evidence="2">The sequence shown here is derived from an EMBL/GenBank/DDBJ whole genome shotgun (WGS) entry which is preliminary data.</text>
</comment>
<protein>
    <submittedName>
        <fullName evidence="2">Uncharacterized protein</fullName>
    </submittedName>
</protein>
<gene>
    <name evidence="2" type="ORF">WAE96_04800</name>
</gene>
<proteinExistence type="predicted"/>